<accession>A0A8S5LXT7</accession>
<sequence>MVRIFFQSKWKNLTKALRYLFLYSFFSSTNKIY</sequence>
<evidence type="ECO:0000313" key="1">
    <source>
        <dbReference type="EMBL" id="DAD74738.1"/>
    </source>
</evidence>
<dbReference type="EMBL" id="BK014764">
    <property type="protein sequence ID" value="DAD74738.1"/>
    <property type="molecule type" value="Genomic_DNA"/>
</dbReference>
<protein>
    <submittedName>
        <fullName evidence="1">Uncharacterized protein</fullName>
    </submittedName>
</protein>
<name>A0A8S5LXT7_9CAUD</name>
<proteinExistence type="predicted"/>
<reference evidence="1" key="1">
    <citation type="journal article" date="2021" name="Proc. Natl. Acad. Sci. U.S.A.">
        <title>A Catalog of Tens of Thousands of Viruses from Human Metagenomes Reveals Hidden Associations with Chronic Diseases.</title>
        <authorList>
            <person name="Tisza M.J."/>
            <person name="Buck C.B."/>
        </authorList>
    </citation>
    <scope>NUCLEOTIDE SEQUENCE</scope>
    <source>
        <strain evidence="1">CtRQZ5</strain>
    </source>
</reference>
<organism evidence="1">
    <name type="scientific">CrAss-like virus sp. ctRQZ5</name>
    <dbReference type="NCBI Taxonomy" id="2826824"/>
    <lineage>
        <taxon>Viruses</taxon>
        <taxon>Duplodnaviria</taxon>
        <taxon>Heunggongvirae</taxon>
        <taxon>Uroviricota</taxon>
        <taxon>Caudoviricetes</taxon>
        <taxon>Crassvirales</taxon>
    </lineage>
</organism>